<sequence>MQPTRLKQLLIINDKVRDMSAENDKQEVTVVDIKNTFCIDGCFYVDWSGRDPTYYSSSLLPQNGLTMNKQSFPDALQLIRIT</sequence>
<reference evidence="1 2" key="1">
    <citation type="submission" date="2015-08" db="EMBL/GenBank/DDBJ databases">
        <title>Draft Genome Sequences of Vibrio parahaemolyticus Strains.</title>
        <authorList>
            <person name="Gonzalez-Escalona N."/>
            <person name="DePaola A."/>
        </authorList>
    </citation>
    <scope>NUCLEOTIDE SEQUENCE [LARGE SCALE GENOMIC DNA]</scope>
    <source>
        <strain evidence="1 2">CFSAN001621</strain>
    </source>
</reference>
<dbReference type="EMBL" id="LHQV01000002">
    <property type="protein sequence ID" value="OQK04509.1"/>
    <property type="molecule type" value="Genomic_DNA"/>
</dbReference>
<protein>
    <submittedName>
        <fullName evidence="1">Uncharacterized protein</fullName>
    </submittedName>
</protein>
<evidence type="ECO:0000313" key="1">
    <source>
        <dbReference type="EMBL" id="OQK04509.1"/>
    </source>
</evidence>
<comment type="caution">
    <text evidence="1">The sequence shown here is derived from an EMBL/GenBank/DDBJ whole genome shotgun (WGS) entry which is preliminary data.</text>
</comment>
<organism evidence="1 2">
    <name type="scientific">Vibrio parahaemolyticus</name>
    <dbReference type="NCBI Taxonomy" id="670"/>
    <lineage>
        <taxon>Bacteria</taxon>
        <taxon>Pseudomonadati</taxon>
        <taxon>Pseudomonadota</taxon>
        <taxon>Gammaproteobacteria</taxon>
        <taxon>Vibrionales</taxon>
        <taxon>Vibrionaceae</taxon>
        <taxon>Vibrio</taxon>
    </lineage>
</organism>
<gene>
    <name evidence="1" type="ORF">AKG60_00255</name>
</gene>
<accession>A0AAX0MH82</accession>
<keyword evidence="2" id="KW-1185">Reference proteome</keyword>
<evidence type="ECO:0000313" key="2">
    <source>
        <dbReference type="Proteomes" id="UP000191946"/>
    </source>
</evidence>
<dbReference type="Proteomes" id="UP000191946">
    <property type="component" value="Unassembled WGS sequence"/>
</dbReference>
<dbReference type="AlphaFoldDB" id="A0AAX0MH82"/>
<proteinExistence type="predicted"/>
<name>A0AAX0MH82_VIBPH</name>